<dbReference type="CDD" id="cd09141">
    <property type="entry name" value="PLDc_vPLD1_2_yPLD_like_2"/>
    <property type="match status" value="1"/>
</dbReference>
<dbReference type="CDD" id="cd09138">
    <property type="entry name" value="PLDc_vPLD1_2_yPLD_like_1"/>
    <property type="match status" value="1"/>
</dbReference>
<dbReference type="Gene3D" id="3.30.870.10">
    <property type="entry name" value="Endonuclease Chain A"/>
    <property type="match status" value="3"/>
</dbReference>
<dbReference type="SMART" id="SM00155">
    <property type="entry name" value="PLDc"/>
    <property type="match status" value="2"/>
</dbReference>
<dbReference type="GO" id="GO:0004630">
    <property type="term" value="F:phospholipase D activity"/>
    <property type="evidence" value="ECO:0007669"/>
    <property type="project" value="UniProtKB-EC"/>
</dbReference>
<dbReference type="PROSITE" id="PS50181">
    <property type="entry name" value="FBOX"/>
    <property type="match status" value="1"/>
</dbReference>
<feature type="region of interest" description="Disordered" evidence="7">
    <location>
        <begin position="1082"/>
        <end position="1106"/>
    </location>
</feature>
<dbReference type="Pfam" id="PF00614">
    <property type="entry name" value="PLDc"/>
    <property type="match status" value="1"/>
</dbReference>
<evidence type="ECO:0000256" key="6">
    <source>
        <dbReference type="ARBA" id="ARBA00023604"/>
    </source>
</evidence>
<dbReference type="STRING" id="100787.A0A0G4LVS5"/>
<dbReference type="NCBIfam" id="NF041278">
    <property type="entry name" value="CmcJ_NvfI_EfuI"/>
    <property type="match status" value="1"/>
</dbReference>
<dbReference type="SUPFAM" id="SSF56024">
    <property type="entry name" value="Phospholipase D/nuclease"/>
    <property type="match status" value="2"/>
</dbReference>
<sequence length="1670" mass="190528">MAHEATRQHNVRTKLNYYRDPGDGSPPVPVLVGGNKVTNERPTVPFEVQVTDVSGNEYRYSLNSHGFQYLKHESQEKDFTDVAALKGAYYDEMEQLYKDVTGATRVHIFGHQVRRGPSNWHSLGEGNAAKKGPLHRVHVDQSTDGAELVLRKHMPAAEADELLRRRYQIVNVWRPIRTVFKDPLAVAEAHSVADEDLVAAQVLYQDGSRNETWAVLPSARHQWYSKYGMTPDDVLLIKCFDSNFEDGLARRVPHCAFEDPGELEREDRQSIEFRPARLVLFFFESSLPFSLSLAVRRLGNLESSLRPYATHDTQIPRHPTHVLVTRIQLRYREATPNTGRRVTSPDHTSDAAMPSTNDDNKKKVESGSGASFKDKLKAPFQKLEEKLEGTHLHDAKIHITHKKHQIGKFANLFNRNHRHDEEHEQATDDKRQKIRDEHRYDSFFPERDGNIIKWYVDGRDYFWAVSEALEAAQETIYICDWWLSPELFLRRPPHDNQQWRLDQVLKRRAEAGVKIYVTVYREVEAALTCNSAHTKHALHGLCPEGSPGYGNIKVMRHPDHNVLENAADMTLYWAHHEKFIVIDYRMAFIGGLDLCFGRWDTQTHALADVHPEGVKNEVWPGQDFNNNRVMDFKNVDDWKQNELSKTRYGRMPWHDVSMGVIGPCVYDIAEHFVLRWNFIKRDKYKRDDRYDWIQLAGRTGEDEDLVGVQRPKHPVGEYLLHPLTPLETKNLENRGTVHAQIVRSSDDWSSGILLDHSIQNAYSKTILEAEHYVYIENQFFITATGEHQSPVHNTIGLAIVQAVLRAAEEKRKFRIIVCLPAIPGFAGDLRDEAAMGTRAIMDYQYKSICRGEHSIFEQIKAKGVNPREYIFFFNLRSYDRLVTTPALLEQEKKTGVSYQQVQRAEAEEIMSEGIHGAVDPTGHGERDEHMGSAQDQDPNLATPEVEKALDAKQRFEAAMPEGKLTAAPSLAHHAMAGNERSLLDEPWDDEDIETEIQNWVQEELYIHSKLLIADDRIVICGSSNLNDRSQLGLHDSELSIVMEDRAQFTSTMNGQPFEAGVHAGTLRRYLWREHLGLLPAQGLDGTGLQNAQPPSEKSPNDPFDRDESWDIVADPLSDDLWEMWTSQATKNTDIYRHVFHADPDDHIKNFDDYDRYLPPKGIKSGHVYDLFMPAEDARKKIAQIKGHLVWFPLEFLRDAEMAETGLQSPAYSIRNMPILSIKQVQAPCALHPNCLSAQRGVNPGKEAMHPVNETLADVAIENTIFEMTRQGPVLSLPDEVLDLILVDLPSEDLASLRLVARRFVPTTTALLFATIYISSLHRDRDIFLRIAATTHLAAVVRHVVWYELAQGPANTALYSAVPKPPEHACLSCELPYNGSTGIMRCHYAFRYEANFLIRVFRESRDLFWWNVPYPRFPSHALCSTMNEFNNAKVEFFPLFLESLSSMPKLVGMASKPMPSHRDMRLRGSNMYPYTPQLFHGSQRPRTWDWNLGLKFFLLPAMAHFSSLPTSPIVVRRLHIADETIDTVWPLLGEELRLSPKSLKTLTHLELRLSACAETRDEFGYNAMLQLLATAASLTHLTVSFERSASSCWDLGSFPHFPSLVSADFTGAVEEAEDIVAFVRKHARTLRRVRLEGCFLAPEGLRDLAAIPHLRLDRFVALPYKGDVEMR</sequence>
<dbReference type="PANTHER" id="PTHR18896:SF128">
    <property type="entry name" value="PHOSPHOLIPASE"/>
    <property type="match status" value="1"/>
</dbReference>
<feature type="domain" description="F-box" evidence="9">
    <location>
        <begin position="1270"/>
        <end position="1303"/>
    </location>
</feature>
<dbReference type="InterPro" id="IPR001810">
    <property type="entry name" value="F-box_dom"/>
</dbReference>
<evidence type="ECO:0000259" key="8">
    <source>
        <dbReference type="PROSITE" id="PS50035"/>
    </source>
</evidence>
<keyword evidence="3" id="KW-0378">Hydrolase</keyword>
<dbReference type="InterPro" id="IPR001736">
    <property type="entry name" value="PLipase_D/transphosphatidylase"/>
</dbReference>
<keyword evidence="11" id="KW-1185">Reference proteome</keyword>
<dbReference type="PANTHER" id="PTHR18896">
    <property type="entry name" value="PHOSPHOLIPASE D"/>
    <property type="match status" value="1"/>
</dbReference>
<protein>
    <recommendedName>
        <fullName evidence="1">phospholipase D</fullName>
        <ecNumber evidence="1">3.1.4.4</ecNumber>
    </recommendedName>
</protein>
<organism evidence="10 11">
    <name type="scientific">Verticillium longisporum</name>
    <name type="common">Verticillium dahliae var. longisporum</name>
    <dbReference type="NCBI Taxonomy" id="100787"/>
    <lineage>
        <taxon>Eukaryota</taxon>
        <taxon>Fungi</taxon>
        <taxon>Dikarya</taxon>
        <taxon>Ascomycota</taxon>
        <taxon>Pezizomycotina</taxon>
        <taxon>Sordariomycetes</taxon>
        <taxon>Hypocreomycetidae</taxon>
        <taxon>Glomerellales</taxon>
        <taxon>Plectosphaerellaceae</taxon>
        <taxon>Verticillium</taxon>
    </lineage>
</organism>
<feature type="region of interest" description="Disordered" evidence="7">
    <location>
        <begin position="919"/>
        <end position="940"/>
    </location>
</feature>
<evidence type="ECO:0000256" key="1">
    <source>
        <dbReference type="ARBA" id="ARBA00012027"/>
    </source>
</evidence>
<dbReference type="EC" id="3.1.4.4" evidence="1"/>
<dbReference type="SUPFAM" id="SSF81383">
    <property type="entry name" value="F-box domain"/>
    <property type="match status" value="1"/>
</dbReference>
<keyword evidence="4" id="KW-0442">Lipid degradation</keyword>
<evidence type="ECO:0000259" key="9">
    <source>
        <dbReference type="PROSITE" id="PS50181"/>
    </source>
</evidence>
<proteinExistence type="inferred from homology"/>
<dbReference type="Proteomes" id="UP000044602">
    <property type="component" value="Unassembled WGS sequence"/>
</dbReference>
<feature type="region of interest" description="Disordered" evidence="7">
    <location>
        <begin position="333"/>
        <end position="370"/>
    </location>
</feature>
<name>A0A0G4LVS5_VERLO</name>
<evidence type="ECO:0000256" key="5">
    <source>
        <dbReference type="ARBA" id="ARBA00023098"/>
    </source>
</evidence>
<evidence type="ECO:0000256" key="2">
    <source>
        <dbReference type="ARBA" id="ARBA00022737"/>
    </source>
</evidence>
<comment type="similarity">
    <text evidence="6">Belongs to the asaB hydroxylase/desaturase family.</text>
</comment>
<dbReference type="GO" id="GO:0016491">
    <property type="term" value="F:oxidoreductase activity"/>
    <property type="evidence" value="ECO:0007669"/>
    <property type="project" value="InterPro"/>
</dbReference>
<dbReference type="EMBL" id="CVQH01020001">
    <property type="protein sequence ID" value="CRK26087.1"/>
    <property type="molecule type" value="Genomic_DNA"/>
</dbReference>
<keyword evidence="2" id="KW-0677">Repeat</keyword>
<feature type="domain" description="PLD phosphodiesterase" evidence="8">
    <location>
        <begin position="571"/>
        <end position="598"/>
    </location>
</feature>
<dbReference type="PROSITE" id="PS50035">
    <property type="entry name" value="PLD"/>
    <property type="match status" value="2"/>
</dbReference>
<evidence type="ECO:0000256" key="3">
    <source>
        <dbReference type="ARBA" id="ARBA00022801"/>
    </source>
</evidence>
<gene>
    <name evidence="10" type="ORF">BN1708_004118</name>
</gene>
<accession>A0A0G4LVS5</accession>
<reference evidence="10 11" key="1">
    <citation type="submission" date="2015-05" db="EMBL/GenBank/DDBJ databases">
        <authorList>
            <person name="Wang D.B."/>
            <person name="Wang M."/>
        </authorList>
    </citation>
    <scope>NUCLEOTIDE SEQUENCE [LARGE SCALE GENOMIC DNA]</scope>
    <source>
        <strain evidence="10">VL1</strain>
    </source>
</reference>
<evidence type="ECO:0000313" key="10">
    <source>
        <dbReference type="EMBL" id="CRK26087.1"/>
    </source>
</evidence>
<feature type="domain" description="PLD phosphodiesterase" evidence="8">
    <location>
        <begin position="1002"/>
        <end position="1029"/>
    </location>
</feature>
<dbReference type="InterPro" id="IPR044053">
    <property type="entry name" value="AsaB-like"/>
</dbReference>
<feature type="region of interest" description="Disordered" evidence="7">
    <location>
        <begin position="1"/>
        <end position="28"/>
    </location>
</feature>
<evidence type="ECO:0000256" key="4">
    <source>
        <dbReference type="ARBA" id="ARBA00022963"/>
    </source>
</evidence>
<evidence type="ECO:0000256" key="7">
    <source>
        <dbReference type="SAM" id="MobiDB-lite"/>
    </source>
</evidence>
<dbReference type="InterPro" id="IPR015679">
    <property type="entry name" value="PLipase_D_fam"/>
</dbReference>
<dbReference type="InterPro" id="IPR036047">
    <property type="entry name" value="F-box-like_dom_sf"/>
</dbReference>
<dbReference type="GO" id="GO:0009395">
    <property type="term" value="P:phospholipid catabolic process"/>
    <property type="evidence" value="ECO:0007669"/>
    <property type="project" value="TreeGrafter"/>
</dbReference>
<evidence type="ECO:0000313" key="11">
    <source>
        <dbReference type="Proteomes" id="UP000044602"/>
    </source>
</evidence>
<feature type="compositionally biased region" description="Polar residues" evidence="7">
    <location>
        <begin position="1087"/>
        <end position="1097"/>
    </location>
</feature>
<keyword evidence="5" id="KW-0443">Lipid metabolism</keyword>